<feature type="domain" description="SLH" evidence="3">
    <location>
        <begin position="1427"/>
        <end position="1490"/>
    </location>
</feature>
<evidence type="ECO:0000313" key="5">
    <source>
        <dbReference type="Proteomes" id="UP000250369"/>
    </source>
</evidence>
<evidence type="ECO:0000256" key="1">
    <source>
        <dbReference type="ARBA" id="ARBA00022737"/>
    </source>
</evidence>
<comment type="caution">
    <text evidence="4">The sequence shown here is derived from an EMBL/GenBank/DDBJ whole genome shotgun (WGS) entry which is preliminary data.</text>
</comment>
<dbReference type="Proteomes" id="UP000250369">
    <property type="component" value="Unassembled WGS sequence"/>
</dbReference>
<dbReference type="EMBL" id="QMFB01000012">
    <property type="protein sequence ID" value="RAV19440.1"/>
    <property type="molecule type" value="Genomic_DNA"/>
</dbReference>
<dbReference type="InterPro" id="IPR051465">
    <property type="entry name" value="Cell_Envelope_Struct_Comp"/>
</dbReference>
<organism evidence="4 5">
    <name type="scientific">Paenibacillus contaminans</name>
    <dbReference type="NCBI Taxonomy" id="450362"/>
    <lineage>
        <taxon>Bacteria</taxon>
        <taxon>Bacillati</taxon>
        <taxon>Bacillota</taxon>
        <taxon>Bacilli</taxon>
        <taxon>Bacillales</taxon>
        <taxon>Paenibacillaceae</taxon>
        <taxon>Paenibacillus</taxon>
    </lineage>
</organism>
<feature type="domain" description="SLH" evidence="3">
    <location>
        <begin position="1555"/>
        <end position="1615"/>
    </location>
</feature>
<keyword evidence="2" id="KW-0472">Membrane</keyword>
<name>A0A329MI91_9BACL</name>
<proteinExistence type="predicted"/>
<dbReference type="Pfam" id="PF01436">
    <property type="entry name" value="NHL"/>
    <property type="match status" value="1"/>
</dbReference>
<evidence type="ECO:0000259" key="3">
    <source>
        <dbReference type="PROSITE" id="PS51272"/>
    </source>
</evidence>
<dbReference type="InterPro" id="IPR001119">
    <property type="entry name" value="SLH_dom"/>
</dbReference>
<reference evidence="4 5" key="1">
    <citation type="journal article" date="2009" name="Int. J. Syst. Evol. Microbiol.">
        <title>Paenibacillus contaminans sp. nov., isolated from a contaminated laboratory plate.</title>
        <authorList>
            <person name="Chou J.H."/>
            <person name="Lee J.H."/>
            <person name="Lin M.C."/>
            <person name="Chang P.S."/>
            <person name="Arun A.B."/>
            <person name="Young C.C."/>
            <person name="Chen W.M."/>
        </authorList>
    </citation>
    <scope>NUCLEOTIDE SEQUENCE [LARGE SCALE GENOMIC DNA]</scope>
    <source>
        <strain evidence="4 5">CKOBP-6</strain>
    </source>
</reference>
<feature type="domain" description="SLH" evidence="3">
    <location>
        <begin position="1491"/>
        <end position="1551"/>
    </location>
</feature>
<dbReference type="RefSeq" id="WP_113032801.1">
    <property type="nucleotide sequence ID" value="NZ_QMFB01000012.1"/>
</dbReference>
<dbReference type="SUPFAM" id="SSF63825">
    <property type="entry name" value="YWTD domain"/>
    <property type="match status" value="1"/>
</dbReference>
<sequence>MKKERMPSGLRSYLLAAVVIVTMFSAWIIYGPLVSAAGEWTTGGGAAGDPPAFGGVPTGMDVDPVNGFLFVADYSNHKVNIYDADGIIKGTLTSVDFTELLAVRFDGNDLYITDKNDLFKYNVQYSGTSYTFNLAAKWNGGLSYPQGIAIFGNDLYVADTNNNRVLKFNKTTFSSSSAPTIWSGDLDPDPEITTTLHLPTGLAADNSGVYIAGLNETIMKVTPSGTVELVKSLEYPRGLQIASDGYLYAASANGGNLVTRLNKNLEVDGIFFQQLTSYVVVNDIALDTAGALYMSQESQGVSANNQVKKLTIGSPDNRLSDLTVSAGTLDPFPFTSNVYEYSTTVGSGIASIKVRPVLAHPDASVTVKNMTVTSGSESSDIALIIGDNYIPVEVTAGNGTKRTYTIKVTRLPSSDATLSALTMSAGTLNVPFAPGTTTYTSSVANSVASLSVTPTVADSSATVKVNGNGATSSSAYGPIALTVGPNPITIAVTAQDGTTTKEYTITVTRAPSAEATLSALTMSEGTLNVPFASGTTTYTSSVANSVASLSVTPTVADSTATVKVNGNGATSGSAYGPISLAVGPNPVTITVTAQDGTTRKEYTITVTREPSSEATLGALTMSAGTLNVPFAPGTTTYTSSVANSVASLSVTPTVADSTTMVKVNGNSATSGSAYGPIPLTVGSNPITITVTAQDGTTTKEYTITVTRAPSADATLSELTISPGSLNEPFVSGTTSYTASVANDVSSISVTATVANSTASVRVNGTETVSGSVYGPIPLAVGPNAITITVTAQDGVTTTPYTITVTRAPSADATLSELTISPGSLNEPFVSGTTSYTASVANDVSSISVTATVANSTASVRVNGTETVSGSVYGPIPLAVGPNAITITVTAQDGVTTTPYTITVTRAPSADATLSELTISPGSLNETFVSGTTSYTASVANDVSSISVTPTVANSTASVKVNGAETVSGSVYGPIPLAVGANAITITVTAQDGVTKTPYTVTVTRAPSADATLSELTISPGSLNETFVSGTTSYTASVANDVSSISVTPTVANSTASVKVNGAETVSGSVYGPIPLAVGANAITITVTAQDGVTKTPYTVTVTRAPSADATLSELTISPGSLNETFVSGTTSYTASVANDVSSISVTPNVANSTASVKVNGNAATSGSAYGPIPLAIGANAITVAVTAQDGTTTKTYTVTVTRAGIVSSREDDSAPVVTPPVIDLGGGVVLHPDRIDTSKPSVVLNVTPKDGVAYVRIPASILTGLEGKNAGFFLEIKAPYGSYQVPVQLASLIPGLKELLGKYNLKPEDISFKVTLTDMSGNRNIQGAFEKGLPGGQVLGAIVNFDIEILNTNTGQSLGMADSFSQSLKRVIPMPGTLSAVPGQWGAFRYNETAGTFEYVPAKMVRIEGVWYAAISSYSNSVYVVAENKASFTDVQRHWSRPMVELAAAKGLVEGFGGGEYKPDRAVTRAEFTAMLVRALSRGTSPDPAAPYEDVRQEDWYYRDVARAKELGLLGFVKGKSFMPDQPLTREEMAGMLAAAVTLERLTVATGSISLEDYEDIGAVNPAYIEAVQLMVELRIMTGTSDETFNPKGETTRAQAATVFIRSLQALGMMD</sequence>
<dbReference type="InterPro" id="IPR025883">
    <property type="entry name" value="Cadherin-like_domain"/>
</dbReference>
<dbReference type="Gene3D" id="2.120.10.30">
    <property type="entry name" value="TolB, C-terminal domain"/>
    <property type="match status" value="2"/>
</dbReference>
<keyword evidence="2" id="KW-0812">Transmembrane</keyword>
<dbReference type="PANTHER" id="PTHR43308">
    <property type="entry name" value="OUTER MEMBRANE PROTEIN ALPHA-RELATED"/>
    <property type="match status" value="1"/>
</dbReference>
<protein>
    <recommendedName>
        <fullName evidence="3">SLH domain-containing protein</fullName>
    </recommendedName>
</protein>
<dbReference type="InterPro" id="IPR001258">
    <property type="entry name" value="NHL_repeat"/>
</dbReference>
<dbReference type="OrthoDB" id="2663432at2"/>
<dbReference type="PROSITE" id="PS51272">
    <property type="entry name" value="SLH"/>
    <property type="match status" value="3"/>
</dbReference>
<evidence type="ECO:0000313" key="4">
    <source>
        <dbReference type="EMBL" id="RAV19440.1"/>
    </source>
</evidence>
<dbReference type="Gene3D" id="2.60.40.2340">
    <property type="match status" value="1"/>
</dbReference>
<dbReference type="CDD" id="cd05819">
    <property type="entry name" value="NHL"/>
    <property type="match status" value="1"/>
</dbReference>
<dbReference type="InterPro" id="IPR011042">
    <property type="entry name" value="6-blade_b-propeller_TolB-like"/>
</dbReference>
<evidence type="ECO:0000256" key="2">
    <source>
        <dbReference type="SAM" id="Phobius"/>
    </source>
</evidence>
<keyword evidence="2" id="KW-1133">Transmembrane helix</keyword>
<gene>
    <name evidence="4" type="ORF">DQG23_20820</name>
</gene>
<keyword evidence="5" id="KW-1185">Reference proteome</keyword>
<keyword evidence="1" id="KW-0677">Repeat</keyword>
<accession>A0A329MI91</accession>
<dbReference type="Pfam" id="PF00395">
    <property type="entry name" value="SLH"/>
    <property type="match status" value="3"/>
</dbReference>
<feature type="transmembrane region" description="Helical" evidence="2">
    <location>
        <begin position="12"/>
        <end position="30"/>
    </location>
</feature>
<dbReference type="PANTHER" id="PTHR43308:SF5">
    <property type="entry name" value="S-LAYER PROTEIN _ PEPTIDOGLYCAN ENDO-BETA-N-ACETYLGLUCOSAMINIDASE"/>
    <property type="match status" value="1"/>
</dbReference>
<dbReference type="Pfam" id="PF12733">
    <property type="entry name" value="Cadherin-like"/>
    <property type="match status" value="9"/>
</dbReference>